<evidence type="ECO:0000313" key="1">
    <source>
        <dbReference type="EMBL" id="QSS60277.1"/>
    </source>
</evidence>
<accession>A0A8A1M7U6</accession>
<dbReference type="VEuPathDB" id="FungiDB:I7I51_05074"/>
<gene>
    <name evidence="1" type="ORF">I7I51_05074</name>
</gene>
<dbReference type="OrthoDB" id="5279705at2759"/>
<organism evidence="1 2">
    <name type="scientific">Ajellomyces capsulatus</name>
    <name type="common">Darling's disease fungus</name>
    <name type="synonym">Histoplasma capsulatum</name>
    <dbReference type="NCBI Taxonomy" id="5037"/>
    <lineage>
        <taxon>Eukaryota</taxon>
        <taxon>Fungi</taxon>
        <taxon>Dikarya</taxon>
        <taxon>Ascomycota</taxon>
        <taxon>Pezizomycotina</taxon>
        <taxon>Eurotiomycetes</taxon>
        <taxon>Eurotiomycetidae</taxon>
        <taxon>Onygenales</taxon>
        <taxon>Ajellomycetaceae</taxon>
        <taxon>Histoplasma</taxon>
    </lineage>
</organism>
<name>A0A8A1M7U6_AJECA</name>
<dbReference type="AlphaFoldDB" id="A0A8A1M7U6"/>
<sequence length="257" mass="29592">MFTAITQQPPFTHLFSHAPQTPIPAHHANLAVPRHQLQIMEHDNKQAKATTSPPSRTLPRQSYAERYANQIRNPAAKLACQRGSREKRLGSFLNKVKHDRDEGRFEARSDQIQRTNYLAQLRRYQETLARSAPDFGPLMEEEEKEDVKVDDDGMVFDEGIQGIGVGARWKKDRGFGFEDERILEEFISEEQDYQAFLEELERPGDIEQQSQPVPASSQYDDEEIYEHIFAELLDDDHDHHTASLDHTDDMNDGMDTS</sequence>
<protein>
    <submittedName>
        <fullName evidence="1">Uncharacterized protein</fullName>
    </submittedName>
</protein>
<dbReference type="EMBL" id="CP069110">
    <property type="protein sequence ID" value="QSS60277.1"/>
    <property type="molecule type" value="Genomic_DNA"/>
</dbReference>
<reference evidence="1" key="1">
    <citation type="submission" date="2021-01" db="EMBL/GenBank/DDBJ databases">
        <title>Chromosome-level genome assembly of a human fungal pathogen reveals clustering of transcriptionally co-regulated genes.</title>
        <authorList>
            <person name="Voorhies M."/>
            <person name="Cohen S."/>
            <person name="Shea T.P."/>
            <person name="Petrus S."/>
            <person name="Munoz J.F."/>
            <person name="Poplawski S."/>
            <person name="Goldman W.E."/>
            <person name="Michael T."/>
            <person name="Cuomo C.A."/>
            <person name="Sil A."/>
            <person name="Beyhan S."/>
        </authorList>
    </citation>
    <scope>NUCLEOTIDE SEQUENCE</scope>
    <source>
        <strain evidence="1">WU24</strain>
    </source>
</reference>
<dbReference type="Proteomes" id="UP000663671">
    <property type="component" value="Chromosome 4"/>
</dbReference>
<evidence type="ECO:0000313" key="2">
    <source>
        <dbReference type="Proteomes" id="UP000663671"/>
    </source>
</evidence>
<proteinExistence type="predicted"/>